<organism evidence="4 5">
    <name type="scientific">Chitinimonas taiwanensis DSM 18899</name>
    <dbReference type="NCBI Taxonomy" id="1121279"/>
    <lineage>
        <taxon>Bacteria</taxon>
        <taxon>Pseudomonadati</taxon>
        <taxon>Pseudomonadota</taxon>
        <taxon>Betaproteobacteria</taxon>
        <taxon>Neisseriales</taxon>
        <taxon>Chitinibacteraceae</taxon>
        <taxon>Chitinimonas</taxon>
    </lineage>
</organism>
<evidence type="ECO:0000313" key="4">
    <source>
        <dbReference type="EMBL" id="SFZ70574.1"/>
    </source>
</evidence>
<evidence type="ECO:0000256" key="1">
    <source>
        <dbReference type="ARBA" id="ARBA00022679"/>
    </source>
</evidence>
<dbReference type="InterPro" id="IPR000182">
    <property type="entry name" value="GNAT_dom"/>
</dbReference>
<evidence type="ECO:0000259" key="3">
    <source>
        <dbReference type="PROSITE" id="PS51186"/>
    </source>
</evidence>
<keyword evidence="1 4" id="KW-0808">Transferase</keyword>
<dbReference type="AlphaFoldDB" id="A0A1K2H568"/>
<dbReference type="GO" id="GO:0005737">
    <property type="term" value="C:cytoplasm"/>
    <property type="evidence" value="ECO:0007669"/>
    <property type="project" value="TreeGrafter"/>
</dbReference>
<reference evidence="4 5" key="1">
    <citation type="submission" date="2016-11" db="EMBL/GenBank/DDBJ databases">
        <authorList>
            <person name="Jaros S."/>
            <person name="Januszkiewicz K."/>
            <person name="Wedrychowicz H."/>
        </authorList>
    </citation>
    <scope>NUCLEOTIDE SEQUENCE [LARGE SCALE GENOMIC DNA]</scope>
    <source>
        <strain evidence="4 5">DSM 18899</strain>
    </source>
</reference>
<dbReference type="Gene3D" id="3.40.630.30">
    <property type="match status" value="1"/>
</dbReference>
<protein>
    <submittedName>
        <fullName evidence="4">Acetyltransferase (GNAT) domain-containing protein</fullName>
    </submittedName>
</protein>
<evidence type="ECO:0000313" key="5">
    <source>
        <dbReference type="Proteomes" id="UP000186513"/>
    </source>
</evidence>
<proteinExistence type="predicted"/>
<dbReference type="InterPro" id="IPR045039">
    <property type="entry name" value="NSI-like"/>
</dbReference>
<name>A0A1K2H568_9NEIS</name>
<dbReference type="GO" id="GO:0008080">
    <property type="term" value="F:N-acetyltransferase activity"/>
    <property type="evidence" value="ECO:0007669"/>
    <property type="project" value="InterPro"/>
</dbReference>
<dbReference type="InterPro" id="IPR016181">
    <property type="entry name" value="Acyl_CoA_acyltransferase"/>
</dbReference>
<dbReference type="PROSITE" id="PS51186">
    <property type="entry name" value="GNAT"/>
    <property type="match status" value="1"/>
</dbReference>
<gene>
    <name evidence="4" type="ORF">SAMN02745887_00246</name>
</gene>
<keyword evidence="2" id="KW-0012">Acyltransferase</keyword>
<dbReference type="PANTHER" id="PTHR43626">
    <property type="entry name" value="ACYL-COA N-ACYLTRANSFERASE"/>
    <property type="match status" value="1"/>
</dbReference>
<dbReference type="STRING" id="1121279.SAMN02745887_00246"/>
<dbReference type="CDD" id="cd04301">
    <property type="entry name" value="NAT_SF"/>
    <property type="match status" value="1"/>
</dbReference>
<keyword evidence="5" id="KW-1185">Reference proteome</keyword>
<dbReference type="SUPFAM" id="SSF55729">
    <property type="entry name" value="Acyl-CoA N-acyltransferases (Nat)"/>
    <property type="match status" value="1"/>
</dbReference>
<dbReference type="Pfam" id="PF13508">
    <property type="entry name" value="Acetyltransf_7"/>
    <property type="match status" value="1"/>
</dbReference>
<dbReference type="Proteomes" id="UP000186513">
    <property type="component" value="Unassembled WGS sequence"/>
</dbReference>
<evidence type="ECO:0000256" key="2">
    <source>
        <dbReference type="ARBA" id="ARBA00023315"/>
    </source>
</evidence>
<sequence>MAPSADLHFQDHHEGVDWTELEALFAQAGLAGRQGDKLRRAFLASTAVCYVFEKDRLIGVARAISDGEYHAVIYDVAVHPDYQSQGLGREIMGRLQAKLPVWRVMLVADVEVQGFYQRLGFSAYPDTLARLDWNRLYDGSPTSSLLPTQKAGELAAAVLHQDKCL</sequence>
<feature type="domain" description="N-acetyltransferase" evidence="3">
    <location>
        <begin position="7"/>
        <end position="138"/>
    </location>
</feature>
<dbReference type="RefSeq" id="WP_072426791.1">
    <property type="nucleotide sequence ID" value="NZ_FPKR01000001.1"/>
</dbReference>
<accession>A0A1K2H568</accession>
<dbReference type="PANTHER" id="PTHR43626:SF4">
    <property type="entry name" value="GCN5-RELATED N-ACETYLTRANSFERASE 2, CHLOROPLASTIC"/>
    <property type="match status" value="1"/>
</dbReference>
<dbReference type="EMBL" id="FPKR01000001">
    <property type="protein sequence ID" value="SFZ70574.1"/>
    <property type="molecule type" value="Genomic_DNA"/>
</dbReference>